<keyword evidence="9" id="KW-1185">Reference proteome</keyword>
<dbReference type="GO" id="GO:0055129">
    <property type="term" value="P:L-proline biosynthetic process"/>
    <property type="evidence" value="ECO:0007669"/>
    <property type="project" value="UniProtKB-UniPathway"/>
</dbReference>
<dbReference type="Gene3D" id="1.10.3730.10">
    <property type="entry name" value="ProC C-terminal domain-like"/>
    <property type="match status" value="1"/>
</dbReference>
<sequence length="309" mass="32328">MSLNRPTICILGCGTMGVAIIRGTLDSMESDSKIISGVTASRDDDRQCGQEELLRPAGFIACVSHEESANKLRKVLGDHARVLHGEAGNVQGVSGADVILLCTKPQVAKAVLSAPGIKEALTDKLLVSICAGVTIEQLQSWTTPTTTVIRAMPNTPCKIREGMTVLSCGPNTAAQYLTFTSKIFSTLGRCRILDEKHLDAVTALAGSGPAFACVMLEALADGGVMMGLPRDVATELAAQVLQGAARMVLTTGDHPAAIKDSVTTPGGCTIAGLLTMEDGRIRSTLARTIQEAATVASTLGRDKKPQNDE</sequence>
<feature type="domain" description="Pyrroline-5-carboxylate reductase dimerisation" evidence="7">
    <location>
        <begin position="195"/>
        <end position="297"/>
    </location>
</feature>
<protein>
    <recommendedName>
        <fullName evidence="5">Pyrroline-5-carboxylate reductase</fullName>
        <ecNumber evidence="5">1.5.1.2</ecNumber>
    </recommendedName>
</protein>
<dbReference type="RefSeq" id="XP_021886450.1">
    <property type="nucleotide sequence ID" value="XM_022021744.1"/>
</dbReference>
<dbReference type="InterPro" id="IPR053790">
    <property type="entry name" value="P5CR-like_CS"/>
</dbReference>
<dbReference type="Gene3D" id="3.40.50.720">
    <property type="entry name" value="NAD(P)-binding Rossmann-like Domain"/>
    <property type="match status" value="1"/>
</dbReference>
<dbReference type="InterPro" id="IPR029036">
    <property type="entry name" value="P5CR_dimer"/>
</dbReference>
<dbReference type="HAMAP" id="MF_01925">
    <property type="entry name" value="P5C_reductase"/>
    <property type="match status" value="1"/>
</dbReference>
<comment type="similarity">
    <text evidence="1 5">Belongs to the pyrroline-5-carboxylate reductase family.</text>
</comment>
<evidence type="ECO:0000256" key="5">
    <source>
        <dbReference type="RuleBase" id="RU003903"/>
    </source>
</evidence>
<dbReference type="GO" id="GO:0004735">
    <property type="term" value="F:pyrroline-5-carboxylate reductase activity"/>
    <property type="evidence" value="ECO:0007669"/>
    <property type="project" value="UniProtKB-EC"/>
</dbReference>
<dbReference type="UniPathway" id="UPA00098">
    <property type="reaction ID" value="UER00361"/>
</dbReference>
<dbReference type="InterPro" id="IPR000304">
    <property type="entry name" value="Pyrroline-COOH_reductase"/>
</dbReference>
<keyword evidence="5" id="KW-0028">Amino-acid biosynthesis</keyword>
<dbReference type="EMBL" id="MCFF01000001">
    <property type="protein sequence ID" value="ORZ28777.1"/>
    <property type="molecule type" value="Genomic_DNA"/>
</dbReference>
<dbReference type="GeneID" id="33563588"/>
<evidence type="ECO:0000256" key="1">
    <source>
        <dbReference type="ARBA" id="ARBA00005525"/>
    </source>
</evidence>
<feature type="binding site" evidence="4">
    <location>
        <begin position="11"/>
        <end position="16"/>
    </location>
    <ligand>
        <name>NADP(+)</name>
        <dbReference type="ChEBI" id="CHEBI:58349"/>
    </ligand>
</feature>
<gene>
    <name evidence="8" type="ORF">BCR41DRAFT_330280</name>
</gene>
<dbReference type="NCBIfam" id="TIGR00112">
    <property type="entry name" value="proC"/>
    <property type="match status" value="1"/>
</dbReference>
<comment type="caution">
    <text evidence="8">The sequence shown here is derived from an EMBL/GenBank/DDBJ whole genome shotgun (WGS) entry which is preliminary data.</text>
</comment>
<organism evidence="8 9">
    <name type="scientific">Lobosporangium transversale</name>
    <dbReference type="NCBI Taxonomy" id="64571"/>
    <lineage>
        <taxon>Eukaryota</taxon>
        <taxon>Fungi</taxon>
        <taxon>Fungi incertae sedis</taxon>
        <taxon>Mucoromycota</taxon>
        <taxon>Mortierellomycotina</taxon>
        <taxon>Mortierellomycetes</taxon>
        <taxon>Mortierellales</taxon>
        <taxon>Mortierellaceae</taxon>
        <taxon>Lobosporangium</taxon>
    </lineage>
</organism>
<keyword evidence="5" id="KW-0641">Proline biosynthesis</keyword>
<dbReference type="Proteomes" id="UP000193648">
    <property type="component" value="Unassembled WGS sequence"/>
</dbReference>
<comment type="pathway">
    <text evidence="5">Amino-acid biosynthesis; L-proline biosynthesis; L-proline from L-glutamate 5-semialdehyde: step 1/1.</text>
</comment>
<keyword evidence="3 5" id="KW-0560">Oxidoreductase</keyword>
<dbReference type="EC" id="1.5.1.2" evidence="5"/>
<dbReference type="InterPro" id="IPR028939">
    <property type="entry name" value="P5C_Rdtase_cat_N"/>
</dbReference>
<dbReference type="InterPro" id="IPR008927">
    <property type="entry name" value="6-PGluconate_DH-like_C_sf"/>
</dbReference>
<dbReference type="AlphaFoldDB" id="A0A1Y2H2J5"/>
<dbReference type="FunFam" id="1.10.3730.10:FF:000001">
    <property type="entry name" value="Pyrroline-5-carboxylate reductase"/>
    <property type="match status" value="1"/>
</dbReference>
<evidence type="ECO:0000256" key="2">
    <source>
        <dbReference type="ARBA" id="ARBA00022857"/>
    </source>
</evidence>
<dbReference type="STRING" id="64571.A0A1Y2H2J5"/>
<evidence type="ECO:0000313" key="8">
    <source>
        <dbReference type="EMBL" id="ORZ28777.1"/>
    </source>
</evidence>
<accession>A0A1Y2H2J5</accession>
<evidence type="ECO:0000256" key="4">
    <source>
        <dbReference type="PIRSR" id="PIRSR000193-1"/>
    </source>
</evidence>
<dbReference type="InterPro" id="IPR036291">
    <property type="entry name" value="NAD(P)-bd_dom_sf"/>
</dbReference>
<dbReference type="Pfam" id="PF03807">
    <property type="entry name" value="F420_oxidored"/>
    <property type="match status" value="1"/>
</dbReference>
<dbReference type="PROSITE" id="PS00521">
    <property type="entry name" value="P5CR"/>
    <property type="match status" value="1"/>
</dbReference>
<dbReference type="PANTHER" id="PTHR11645:SF0">
    <property type="entry name" value="PYRROLINE-5-CARBOXYLATE REDUCTASE 3"/>
    <property type="match status" value="1"/>
</dbReference>
<reference evidence="8 9" key="1">
    <citation type="submission" date="2016-07" db="EMBL/GenBank/DDBJ databases">
        <title>Pervasive Adenine N6-methylation of Active Genes in Fungi.</title>
        <authorList>
            <consortium name="DOE Joint Genome Institute"/>
            <person name="Mondo S.J."/>
            <person name="Dannebaum R.O."/>
            <person name="Kuo R.C."/>
            <person name="Labutti K."/>
            <person name="Haridas S."/>
            <person name="Kuo A."/>
            <person name="Salamov A."/>
            <person name="Ahrendt S.R."/>
            <person name="Lipzen A."/>
            <person name="Sullivan W."/>
            <person name="Andreopoulos W.B."/>
            <person name="Clum A."/>
            <person name="Lindquist E."/>
            <person name="Daum C."/>
            <person name="Ramamoorthy G.K."/>
            <person name="Gryganskyi A."/>
            <person name="Culley D."/>
            <person name="Magnuson J.K."/>
            <person name="James T.Y."/>
            <person name="O'Malley M.A."/>
            <person name="Stajich J.E."/>
            <person name="Spatafora J.W."/>
            <person name="Visel A."/>
            <person name="Grigoriev I.V."/>
        </authorList>
    </citation>
    <scope>NUCLEOTIDE SEQUENCE [LARGE SCALE GENOMIC DNA]</scope>
    <source>
        <strain evidence="8 9">NRRL 3116</strain>
    </source>
</reference>
<evidence type="ECO:0000259" key="7">
    <source>
        <dbReference type="Pfam" id="PF14748"/>
    </source>
</evidence>
<keyword evidence="2 4" id="KW-0521">NADP</keyword>
<dbReference type="SUPFAM" id="SSF51735">
    <property type="entry name" value="NAD(P)-binding Rossmann-fold domains"/>
    <property type="match status" value="1"/>
</dbReference>
<evidence type="ECO:0000256" key="3">
    <source>
        <dbReference type="ARBA" id="ARBA00023002"/>
    </source>
</evidence>
<proteinExistence type="inferred from homology"/>
<dbReference type="OrthoDB" id="10263291at2759"/>
<name>A0A1Y2H2J5_9FUNG</name>
<comment type="catalytic activity">
    <reaction evidence="5">
        <text>L-proline + NADP(+) = (S)-1-pyrroline-5-carboxylate + NADPH + 2 H(+)</text>
        <dbReference type="Rhea" id="RHEA:14109"/>
        <dbReference type="ChEBI" id="CHEBI:15378"/>
        <dbReference type="ChEBI" id="CHEBI:17388"/>
        <dbReference type="ChEBI" id="CHEBI:57783"/>
        <dbReference type="ChEBI" id="CHEBI:58349"/>
        <dbReference type="ChEBI" id="CHEBI:60039"/>
        <dbReference type="EC" id="1.5.1.2"/>
    </reaction>
</comment>
<dbReference type="InParanoid" id="A0A1Y2H2J5"/>
<dbReference type="SUPFAM" id="SSF48179">
    <property type="entry name" value="6-phosphogluconate dehydrogenase C-terminal domain-like"/>
    <property type="match status" value="1"/>
</dbReference>
<feature type="binding site" evidence="4">
    <location>
        <position position="89"/>
    </location>
    <ligand>
        <name>NADPH</name>
        <dbReference type="ChEBI" id="CHEBI:57783"/>
    </ligand>
</feature>
<evidence type="ECO:0000259" key="6">
    <source>
        <dbReference type="Pfam" id="PF03807"/>
    </source>
</evidence>
<dbReference type="Pfam" id="PF14748">
    <property type="entry name" value="P5CR_dimer"/>
    <property type="match status" value="1"/>
</dbReference>
<dbReference type="PIRSF" id="PIRSF000193">
    <property type="entry name" value="Pyrrol-5-carb_rd"/>
    <property type="match status" value="1"/>
</dbReference>
<dbReference type="PANTHER" id="PTHR11645">
    <property type="entry name" value="PYRROLINE-5-CARBOXYLATE REDUCTASE"/>
    <property type="match status" value="1"/>
</dbReference>
<dbReference type="FunCoup" id="A0A1Y2H2J5">
    <property type="interactions" value="172"/>
</dbReference>
<feature type="binding site" evidence="4">
    <location>
        <position position="39"/>
    </location>
    <ligand>
        <name>NADP(+)</name>
        <dbReference type="ChEBI" id="CHEBI:58349"/>
    </ligand>
</feature>
<feature type="domain" description="Pyrroline-5-carboxylate reductase catalytic N-terminal" evidence="6">
    <location>
        <begin position="7"/>
        <end position="132"/>
    </location>
</feature>
<evidence type="ECO:0000313" key="9">
    <source>
        <dbReference type="Proteomes" id="UP000193648"/>
    </source>
</evidence>